<evidence type="ECO:0000256" key="8">
    <source>
        <dbReference type="PROSITE-ProRule" id="PRU01360"/>
    </source>
</evidence>
<keyword evidence="6 8" id="KW-0472">Membrane</keyword>
<dbReference type="SUPFAM" id="SSF49464">
    <property type="entry name" value="Carboxypeptidase regulatory domain-like"/>
    <property type="match status" value="1"/>
</dbReference>
<keyword evidence="2 8" id="KW-0813">Transport</keyword>
<evidence type="ECO:0000259" key="9">
    <source>
        <dbReference type="Pfam" id="PF07715"/>
    </source>
</evidence>
<keyword evidence="3 8" id="KW-1134">Transmembrane beta strand</keyword>
<evidence type="ECO:0000256" key="6">
    <source>
        <dbReference type="ARBA" id="ARBA00023136"/>
    </source>
</evidence>
<sequence length="1038" mass="116183">MMMKRVLKMPLSLLAMIWLLTQPYQVLAQERFSGTILDGKDKTPLPGATIVAQGGSGKAISNAAGKFEISATKGHLLTISMLGYASQTVKASVGMTIELEPSVFSLEEVTIGYGSRRKELITGSVSTITLDDTRRNSPTTTLGNLLAGQMAGVRVGTPAGRAGTAPSIQIRAKSSFNDQNVLYVIDGMVTDNAADFNNLSPNDIDKITALKDAAATAAYGARASGGVILVTTRRGERNQKAQINYSFNTGFDKRGKNAERTSAIETGQIFNRINPNASDVWTQSDFDYFKNINNGWGYDIIDYIWQDPSITTHNLNASGGSEKLSYFVGGSYVKQNAFQKNTSFDKYNFRLNLTADLTKNLTLFAGVTANNNSTHRPPGNNEADDYRAELLRQPYQPVWTDAGNPIVFDWHNLGAEMRGDGGYSKNNQLKPVINLKGTYKIPLIEGLSASAQYIRAFNNDRSKRYFKRYNLWVMKTLGSPKQISTKESDMLSIRPSGHNSEYLEESYRWNDDAQLNFQLNYDRTFADKHHVQGWVTYEKAENKRGGFGAGREKFPVYYTDQWWATSGDRADSYVDGDQERTTEQTTGRKSYVGQFFYDYSSKYLASFTFRYDGSYKFSANKRWGFFPSASLGWVISREGFFSNVKGIEMLKLRASAGTTSADNIKGWQYQQSYENGSSAFFGTSPVNNVGVGYGAMVNPDITWEKSDNYDVGVDVNFLKHFNASAEYFSVKTYDILVERVAQVPPTFSRKLPTSNYGVYKSEGVEFSFGYRNKIHKLNYYANMNASFAAGTPLVRDKNVTYPSDIDINRYASKVVGYVQTGMLRTKTDLDAFIAANPKYKFRGIAPALGQLTYADLSGKDGIPDGIVDDWDKTIIRKNNDPISLGLNFGLEWKGFSLDVSFAGRLHNYKYVNNLIDGNVEWNRMWRPWAYDAWTPENPNATLPIRYSANDGTRNATNTESTFWLKNADFLRLRMLNVGYSIPSGITNKMGINGLKFYFSGSNLFVISKFNKKYFDPELDNGFNYPIMKSFNFGVNISL</sequence>
<keyword evidence="7 8" id="KW-0998">Cell outer membrane</keyword>
<organism evidence="10 11">
    <name type="scientific">Pedobacter steynii</name>
    <dbReference type="NCBI Taxonomy" id="430522"/>
    <lineage>
        <taxon>Bacteria</taxon>
        <taxon>Pseudomonadati</taxon>
        <taxon>Bacteroidota</taxon>
        <taxon>Sphingobacteriia</taxon>
        <taxon>Sphingobacteriales</taxon>
        <taxon>Sphingobacteriaceae</taxon>
        <taxon>Pedobacter</taxon>
    </lineage>
</organism>
<dbReference type="InterPro" id="IPR012910">
    <property type="entry name" value="Plug_dom"/>
</dbReference>
<protein>
    <submittedName>
        <fullName evidence="10">TonB-linked outer membrane protein, SusC/RagA family</fullName>
    </submittedName>
</protein>
<evidence type="ECO:0000256" key="3">
    <source>
        <dbReference type="ARBA" id="ARBA00022452"/>
    </source>
</evidence>
<dbReference type="InterPro" id="IPR008969">
    <property type="entry name" value="CarboxyPept-like_regulatory"/>
</dbReference>
<evidence type="ECO:0000313" key="10">
    <source>
        <dbReference type="EMBL" id="SDM63768.1"/>
    </source>
</evidence>
<keyword evidence="5" id="KW-0732">Signal</keyword>
<dbReference type="OrthoDB" id="9768177at2"/>
<dbReference type="InterPro" id="IPR023996">
    <property type="entry name" value="TonB-dep_OMP_SusC/RagA"/>
</dbReference>
<dbReference type="PANTHER" id="PTHR30069">
    <property type="entry name" value="TONB-DEPENDENT OUTER MEMBRANE RECEPTOR"/>
    <property type="match status" value="1"/>
</dbReference>
<dbReference type="InterPro" id="IPR039426">
    <property type="entry name" value="TonB-dep_rcpt-like"/>
</dbReference>
<dbReference type="Gene3D" id="2.60.40.1120">
    <property type="entry name" value="Carboxypeptidase-like, regulatory domain"/>
    <property type="match status" value="1"/>
</dbReference>
<dbReference type="Proteomes" id="UP000183200">
    <property type="component" value="Unassembled WGS sequence"/>
</dbReference>
<dbReference type="GO" id="GO:0009279">
    <property type="term" value="C:cell outer membrane"/>
    <property type="evidence" value="ECO:0007669"/>
    <property type="project" value="UniProtKB-SubCell"/>
</dbReference>
<dbReference type="NCBIfam" id="TIGR04056">
    <property type="entry name" value="OMP_RagA_SusC"/>
    <property type="match status" value="1"/>
</dbReference>
<accession>A0A1G9UV41</accession>
<dbReference type="Gene3D" id="2.170.130.10">
    <property type="entry name" value="TonB-dependent receptor, plug domain"/>
    <property type="match status" value="1"/>
</dbReference>
<evidence type="ECO:0000256" key="7">
    <source>
        <dbReference type="ARBA" id="ARBA00023237"/>
    </source>
</evidence>
<dbReference type="Pfam" id="PF07715">
    <property type="entry name" value="Plug"/>
    <property type="match status" value="1"/>
</dbReference>
<dbReference type="GO" id="GO:0015344">
    <property type="term" value="F:siderophore uptake transmembrane transporter activity"/>
    <property type="evidence" value="ECO:0007669"/>
    <property type="project" value="TreeGrafter"/>
</dbReference>
<dbReference type="Gene3D" id="2.40.170.20">
    <property type="entry name" value="TonB-dependent receptor, beta-barrel domain"/>
    <property type="match status" value="1"/>
</dbReference>
<comment type="subcellular location">
    <subcellularLocation>
        <location evidence="1 8">Cell outer membrane</location>
        <topology evidence="1 8">Multi-pass membrane protein</topology>
    </subcellularLocation>
</comment>
<keyword evidence="11" id="KW-1185">Reference proteome</keyword>
<reference evidence="11" key="1">
    <citation type="submission" date="2016-10" db="EMBL/GenBank/DDBJ databases">
        <authorList>
            <person name="Varghese N."/>
            <person name="Submissions S."/>
        </authorList>
    </citation>
    <scope>NUCLEOTIDE SEQUENCE [LARGE SCALE GENOMIC DNA]</scope>
    <source>
        <strain evidence="11">DSM 19110</strain>
    </source>
</reference>
<dbReference type="RefSeq" id="WP_074607569.1">
    <property type="nucleotide sequence ID" value="NZ_FNGY01000004.1"/>
</dbReference>
<dbReference type="InterPro" id="IPR037066">
    <property type="entry name" value="Plug_dom_sf"/>
</dbReference>
<evidence type="ECO:0000256" key="4">
    <source>
        <dbReference type="ARBA" id="ARBA00022692"/>
    </source>
</evidence>
<evidence type="ECO:0000313" key="11">
    <source>
        <dbReference type="Proteomes" id="UP000183200"/>
    </source>
</evidence>
<dbReference type="PROSITE" id="PS52016">
    <property type="entry name" value="TONB_DEPENDENT_REC_3"/>
    <property type="match status" value="1"/>
</dbReference>
<dbReference type="InterPro" id="IPR036942">
    <property type="entry name" value="Beta-barrel_TonB_sf"/>
</dbReference>
<evidence type="ECO:0000256" key="1">
    <source>
        <dbReference type="ARBA" id="ARBA00004571"/>
    </source>
</evidence>
<feature type="domain" description="TonB-dependent receptor plug" evidence="9">
    <location>
        <begin position="121"/>
        <end position="227"/>
    </location>
</feature>
<proteinExistence type="inferred from homology"/>
<evidence type="ECO:0000256" key="2">
    <source>
        <dbReference type="ARBA" id="ARBA00022448"/>
    </source>
</evidence>
<dbReference type="AlphaFoldDB" id="A0A1G9UV41"/>
<dbReference type="PANTHER" id="PTHR30069:SF29">
    <property type="entry name" value="HEMOGLOBIN AND HEMOGLOBIN-HAPTOGLOBIN-BINDING PROTEIN 1-RELATED"/>
    <property type="match status" value="1"/>
</dbReference>
<evidence type="ECO:0000256" key="5">
    <source>
        <dbReference type="ARBA" id="ARBA00022729"/>
    </source>
</evidence>
<name>A0A1G9UV41_9SPHI</name>
<dbReference type="EMBL" id="FNGY01000004">
    <property type="protein sequence ID" value="SDM63768.1"/>
    <property type="molecule type" value="Genomic_DNA"/>
</dbReference>
<dbReference type="SUPFAM" id="SSF56935">
    <property type="entry name" value="Porins"/>
    <property type="match status" value="1"/>
</dbReference>
<dbReference type="GO" id="GO:0044718">
    <property type="term" value="P:siderophore transmembrane transport"/>
    <property type="evidence" value="ECO:0007669"/>
    <property type="project" value="TreeGrafter"/>
</dbReference>
<comment type="similarity">
    <text evidence="8">Belongs to the TonB-dependent receptor family.</text>
</comment>
<gene>
    <name evidence="10" type="ORF">SAMN05421820_104293</name>
</gene>
<keyword evidence="4 8" id="KW-0812">Transmembrane</keyword>
<dbReference type="Pfam" id="PF13715">
    <property type="entry name" value="CarbopepD_reg_2"/>
    <property type="match status" value="1"/>
</dbReference>